<evidence type="ECO:0000256" key="8">
    <source>
        <dbReference type="ARBA" id="ARBA00022741"/>
    </source>
</evidence>
<keyword evidence="9 13" id="KW-0418">Kinase</keyword>
<name>A0ABT0TJV2_9FLAO</name>
<dbReference type="RefSeq" id="WP_250590271.1">
    <property type="nucleotide sequence ID" value="NZ_JAMLJM010000001.1"/>
</dbReference>
<reference evidence="14 15" key="1">
    <citation type="submission" date="2022-05" db="EMBL/GenBank/DDBJ databases">
        <title>Flavobacterium sp., isolated from activated sludge.</title>
        <authorList>
            <person name="Ran Q."/>
        </authorList>
    </citation>
    <scope>NUCLEOTIDE SEQUENCE [LARGE SCALE GENOMIC DNA]</scope>
    <source>
        <strain evidence="14 15">HXWNR70</strain>
    </source>
</reference>
<evidence type="ECO:0000256" key="6">
    <source>
        <dbReference type="ARBA" id="ARBA00022556"/>
    </source>
</evidence>
<evidence type="ECO:0000256" key="1">
    <source>
        <dbReference type="ARBA" id="ARBA00002274"/>
    </source>
</evidence>
<proteinExistence type="inferred from homology"/>
<keyword evidence="11 13" id="KW-0443">Lipid metabolism</keyword>
<dbReference type="EMBL" id="JAMLJM010000001">
    <property type="protein sequence ID" value="MCL9807771.1"/>
    <property type="molecule type" value="Genomic_DNA"/>
</dbReference>
<keyword evidence="10 13" id="KW-0067">ATP-binding</keyword>
<accession>A0ABT0TJV2</accession>
<gene>
    <name evidence="13 14" type="primary">lpxK</name>
    <name evidence="14" type="ORF">NAT50_00155</name>
</gene>
<feature type="binding site" evidence="13">
    <location>
        <begin position="47"/>
        <end position="54"/>
    </location>
    <ligand>
        <name>ATP</name>
        <dbReference type="ChEBI" id="CHEBI:30616"/>
    </ligand>
</feature>
<evidence type="ECO:0000313" key="15">
    <source>
        <dbReference type="Proteomes" id="UP001317191"/>
    </source>
</evidence>
<organism evidence="14 15">
    <name type="scientific">Flavobacterium luminosum</name>
    <dbReference type="NCBI Taxonomy" id="2949086"/>
    <lineage>
        <taxon>Bacteria</taxon>
        <taxon>Pseudomonadati</taxon>
        <taxon>Bacteroidota</taxon>
        <taxon>Flavobacteriia</taxon>
        <taxon>Flavobacteriales</taxon>
        <taxon>Flavobacteriaceae</taxon>
        <taxon>Flavobacterium</taxon>
    </lineage>
</organism>
<evidence type="ECO:0000256" key="13">
    <source>
        <dbReference type="HAMAP-Rule" id="MF_00409"/>
    </source>
</evidence>
<evidence type="ECO:0000256" key="2">
    <source>
        <dbReference type="ARBA" id="ARBA00004870"/>
    </source>
</evidence>
<dbReference type="PANTHER" id="PTHR42724">
    <property type="entry name" value="TETRAACYLDISACCHARIDE 4'-KINASE"/>
    <property type="match status" value="1"/>
</dbReference>
<evidence type="ECO:0000256" key="10">
    <source>
        <dbReference type="ARBA" id="ARBA00022840"/>
    </source>
</evidence>
<evidence type="ECO:0000256" key="11">
    <source>
        <dbReference type="ARBA" id="ARBA00023098"/>
    </source>
</evidence>
<comment type="catalytic activity">
    <reaction evidence="13">
        <text>a lipid A disaccharide + ATP = a lipid IVA + ADP + H(+)</text>
        <dbReference type="Rhea" id="RHEA:67840"/>
        <dbReference type="ChEBI" id="CHEBI:15378"/>
        <dbReference type="ChEBI" id="CHEBI:30616"/>
        <dbReference type="ChEBI" id="CHEBI:176343"/>
        <dbReference type="ChEBI" id="CHEBI:176425"/>
        <dbReference type="ChEBI" id="CHEBI:456216"/>
        <dbReference type="EC" id="2.7.1.130"/>
    </reaction>
</comment>
<comment type="caution">
    <text evidence="14">The sequence shown here is derived from an EMBL/GenBank/DDBJ whole genome shotgun (WGS) entry which is preliminary data.</text>
</comment>
<comment type="pathway">
    <text evidence="2 13">Glycolipid biosynthesis; lipid IV(A) biosynthesis; lipid IV(A) from (3R)-3-hydroxytetradecanoyl-[acyl-carrier-protein] and UDP-N-acetyl-alpha-D-glucosamine: step 6/6.</text>
</comment>
<evidence type="ECO:0000256" key="3">
    <source>
        <dbReference type="ARBA" id="ARBA00012071"/>
    </source>
</evidence>
<dbReference type="EC" id="2.7.1.130" evidence="3 13"/>
<comment type="similarity">
    <text evidence="13">Belongs to the LpxK family.</text>
</comment>
<evidence type="ECO:0000256" key="5">
    <source>
        <dbReference type="ARBA" id="ARBA00022516"/>
    </source>
</evidence>
<keyword evidence="5 13" id="KW-0444">Lipid biosynthesis</keyword>
<dbReference type="GO" id="GO:0009029">
    <property type="term" value="F:lipid-A 4'-kinase activity"/>
    <property type="evidence" value="ECO:0007669"/>
    <property type="project" value="UniProtKB-EC"/>
</dbReference>
<dbReference type="Pfam" id="PF02606">
    <property type="entry name" value="LpxK"/>
    <property type="match status" value="1"/>
</dbReference>
<dbReference type="NCBIfam" id="TIGR00682">
    <property type="entry name" value="lpxK"/>
    <property type="match status" value="1"/>
</dbReference>
<keyword evidence="8 13" id="KW-0547">Nucleotide-binding</keyword>
<evidence type="ECO:0000256" key="7">
    <source>
        <dbReference type="ARBA" id="ARBA00022679"/>
    </source>
</evidence>
<evidence type="ECO:0000256" key="12">
    <source>
        <dbReference type="ARBA" id="ARBA00029757"/>
    </source>
</evidence>
<comment type="function">
    <text evidence="1 13">Transfers the gamma-phosphate of ATP to the 4'-position of a tetraacyldisaccharide 1-phosphate intermediate (termed DS-1-P) to form tetraacyldisaccharide 1,4'-bis-phosphate (lipid IVA).</text>
</comment>
<sequence>MILLRKILFPFAVLYDFITSVRNFLYDKGFLKSYSFSVPTIVVGNLSVGGTGKTPQIEYLIRLLSNQYRIASLSRGYKRNSKGFVLADNTTTPEILGDEPYQFYRKFPNIQVAVDAQRKNGIEQLLSQQEKPEVILLDDAFQHRKVKAGLYILLTAYDDLFCDDYILPTGNLRESRSGSHRADIIIVTKCPPNISEAKQEEIRKKINHWVKSETPIFFTFIEYDDYCYSETEKISFSDFQIVDKLIVAGIAKPEPFFRYLQAAKKSTMVFPDHHEFSEKDIALILETANGKKIVTTEKDFVRLKGKLPSEQLYYLPIKSSFVTSSNQFDKKILEYVGTSTGNC</sequence>
<dbReference type="SUPFAM" id="SSF52540">
    <property type="entry name" value="P-loop containing nucleoside triphosphate hydrolases"/>
    <property type="match status" value="1"/>
</dbReference>
<dbReference type="PANTHER" id="PTHR42724:SF1">
    <property type="entry name" value="TETRAACYLDISACCHARIDE 4'-KINASE, MITOCHONDRIAL-RELATED"/>
    <property type="match status" value="1"/>
</dbReference>
<protein>
    <recommendedName>
        <fullName evidence="4 13">Tetraacyldisaccharide 4'-kinase</fullName>
        <ecNumber evidence="3 13">2.7.1.130</ecNumber>
    </recommendedName>
    <alternativeName>
        <fullName evidence="12 13">Lipid A 4'-kinase</fullName>
    </alternativeName>
</protein>
<keyword evidence="15" id="KW-1185">Reference proteome</keyword>
<dbReference type="HAMAP" id="MF_00409">
    <property type="entry name" value="LpxK"/>
    <property type="match status" value="1"/>
</dbReference>
<dbReference type="InterPro" id="IPR003758">
    <property type="entry name" value="LpxK"/>
</dbReference>
<dbReference type="InterPro" id="IPR027417">
    <property type="entry name" value="P-loop_NTPase"/>
</dbReference>
<evidence type="ECO:0000313" key="14">
    <source>
        <dbReference type="EMBL" id="MCL9807771.1"/>
    </source>
</evidence>
<evidence type="ECO:0000256" key="9">
    <source>
        <dbReference type="ARBA" id="ARBA00022777"/>
    </source>
</evidence>
<keyword evidence="7 13" id="KW-0808">Transferase</keyword>
<keyword evidence="6 13" id="KW-0441">Lipid A biosynthesis</keyword>
<evidence type="ECO:0000256" key="4">
    <source>
        <dbReference type="ARBA" id="ARBA00016436"/>
    </source>
</evidence>
<dbReference type="Proteomes" id="UP001317191">
    <property type="component" value="Unassembled WGS sequence"/>
</dbReference>